<keyword evidence="5" id="KW-1133">Transmembrane helix</keyword>
<organism evidence="9 10">
    <name type="scientific">Chthoniobacter flavus Ellin428</name>
    <dbReference type="NCBI Taxonomy" id="497964"/>
    <lineage>
        <taxon>Bacteria</taxon>
        <taxon>Pseudomonadati</taxon>
        <taxon>Verrucomicrobiota</taxon>
        <taxon>Spartobacteria</taxon>
        <taxon>Chthoniobacterales</taxon>
        <taxon>Chthoniobacteraceae</taxon>
        <taxon>Chthoniobacter</taxon>
    </lineage>
</organism>
<evidence type="ECO:0000256" key="5">
    <source>
        <dbReference type="ARBA" id="ARBA00022989"/>
    </source>
</evidence>
<dbReference type="STRING" id="497964.CfE428DRAFT_0054"/>
<protein>
    <submittedName>
        <fullName evidence="9">Biopolymer transport protein ExbD/TolR</fullName>
    </submittedName>
</protein>
<dbReference type="InterPro" id="IPR003400">
    <property type="entry name" value="ExbD"/>
</dbReference>
<dbReference type="Proteomes" id="UP000005824">
    <property type="component" value="Unassembled WGS sequence"/>
</dbReference>
<accession>B4CTQ2</accession>
<proteinExistence type="inferred from homology"/>
<dbReference type="Pfam" id="PF02472">
    <property type="entry name" value="ExbD"/>
    <property type="match status" value="1"/>
</dbReference>
<keyword evidence="3" id="KW-1003">Cell membrane</keyword>
<evidence type="ECO:0000313" key="9">
    <source>
        <dbReference type="EMBL" id="EDY21929.1"/>
    </source>
</evidence>
<comment type="caution">
    <text evidence="9">The sequence shown here is derived from an EMBL/GenBank/DDBJ whole genome shotgun (WGS) entry which is preliminary data.</text>
</comment>
<evidence type="ECO:0000256" key="6">
    <source>
        <dbReference type="ARBA" id="ARBA00023136"/>
    </source>
</evidence>
<comment type="similarity">
    <text evidence="2 7">Belongs to the ExbD/TolR family.</text>
</comment>
<feature type="compositionally biased region" description="Basic residues" evidence="8">
    <location>
        <begin position="1"/>
        <end position="10"/>
    </location>
</feature>
<dbReference type="Gene3D" id="3.30.420.270">
    <property type="match status" value="1"/>
</dbReference>
<dbReference type="GO" id="GO:0015031">
    <property type="term" value="P:protein transport"/>
    <property type="evidence" value="ECO:0007669"/>
    <property type="project" value="UniProtKB-KW"/>
</dbReference>
<evidence type="ECO:0000256" key="4">
    <source>
        <dbReference type="ARBA" id="ARBA00022692"/>
    </source>
</evidence>
<evidence type="ECO:0000256" key="7">
    <source>
        <dbReference type="RuleBase" id="RU003879"/>
    </source>
</evidence>
<sequence>MAHRATHAKQNRQATRLPPEEDPEFQIAPMIDILLVLLVFFMSISSTEVLQVNKDITLPVAKDAKPAEKNTKGQTIVNVTWNPITNIGGLEVDNNKFGQPEQMVGYLQTKVQANADMRILIRADRNVRYDYLKQVMIAAGKAGVGKVTFSVVDKDSNNP</sequence>
<gene>
    <name evidence="9" type="ORF">CfE428DRAFT_0054</name>
</gene>
<evidence type="ECO:0000256" key="1">
    <source>
        <dbReference type="ARBA" id="ARBA00004162"/>
    </source>
</evidence>
<dbReference type="GO" id="GO:0005886">
    <property type="term" value="C:plasma membrane"/>
    <property type="evidence" value="ECO:0007669"/>
    <property type="project" value="UniProtKB-SubCell"/>
</dbReference>
<keyword evidence="6" id="KW-0472">Membrane</keyword>
<evidence type="ECO:0000256" key="8">
    <source>
        <dbReference type="SAM" id="MobiDB-lite"/>
    </source>
</evidence>
<dbReference type="eggNOG" id="COG0848">
    <property type="taxonomic scope" value="Bacteria"/>
</dbReference>
<dbReference type="AlphaFoldDB" id="B4CTQ2"/>
<keyword evidence="7" id="KW-0813">Transport</keyword>
<dbReference type="PANTHER" id="PTHR30558">
    <property type="entry name" value="EXBD MEMBRANE COMPONENT OF PMF-DRIVEN MACROMOLECULE IMPORT SYSTEM"/>
    <property type="match status" value="1"/>
</dbReference>
<feature type="region of interest" description="Disordered" evidence="8">
    <location>
        <begin position="1"/>
        <end position="21"/>
    </location>
</feature>
<comment type="subcellular location">
    <subcellularLocation>
        <location evidence="1">Cell membrane</location>
        <topology evidence="1">Single-pass membrane protein</topology>
    </subcellularLocation>
    <subcellularLocation>
        <location evidence="7">Cell membrane</location>
        <topology evidence="7">Single-pass type II membrane protein</topology>
    </subcellularLocation>
</comment>
<dbReference type="EMBL" id="ABVL01000001">
    <property type="protein sequence ID" value="EDY21929.1"/>
    <property type="molecule type" value="Genomic_DNA"/>
</dbReference>
<keyword evidence="10" id="KW-1185">Reference proteome</keyword>
<evidence type="ECO:0000313" key="10">
    <source>
        <dbReference type="Proteomes" id="UP000005824"/>
    </source>
</evidence>
<name>B4CTQ2_9BACT</name>
<dbReference type="GO" id="GO:0022857">
    <property type="term" value="F:transmembrane transporter activity"/>
    <property type="evidence" value="ECO:0007669"/>
    <property type="project" value="InterPro"/>
</dbReference>
<evidence type="ECO:0000256" key="2">
    <source>
        <dbReference type="ARBA" id="ARBA00005811"/>
    </source>
</evidence>
<dbReference type="RefSeq" id="WP_006977381.1">
    <property type="nucleotide sequence ID" value="NZ_ABVL01000001.1"/>
</dbReference>
<reference evidence="9 10" key="1">
    <citation type="journal article" date="2011" name="J. Bacteriol.">
        <title>Genome sequence of Chthoniobacter flavus Ellin428, an aerobic heterotrophic soil bacterium.</title>
        <authorList>
            <person name="Kant R."/>
            <person name="van Passel M.W."/>
            <person name="Palva A."/>
            <person name="Lucas S."/>
            <person name="Lapidus A."/>
            <person name="Glavina Del Rio T."/>
            <person name="Dalin E."/>
            <person name="Tice H."/>
            <person name="Bruce D."/>
            <person name="Goodwin L."/>
            <person name="Pitluck S."/>
            <person name="Larimer F.W."/>
            <person name="Land M.L."/>
            <person name="Hauser L."/>
            <person name="Sangwan P."/>
            <person name="de Vos W.M."/>
            <person name="Janssen P.H."/>
            <person name="Smidt H."/>
        </authorList>
    </citation>
    <scope>NUCLEOTIDE SEQUENCE [LARGE SCALE GENOMIC DNA]</scope>
    <source>
        <strain evidence="9 10">Ellin428</strain>
    </source>
</reference>
<keyword evidence="4 7" id="KW-0812">Transmembrane</keyword>
<dbReference type="InParanoid" id="B4CTQ2"/>
<dbReference type="PANTHER" id="PTHR30558:SF3">
    <property type="entry name" value="BIOPOLYMER TRANSPORT PROTEIN EXBD-RELATED"/>
    <property type="match status" value="1"/>
</dbReference>
<keyword evidence="7" id="KW-0653">Protein transport</keyword>
<evidence type="ECO:0000256" key="3">
    <source>
        <dbReference type="ARBA" id="ARBA00022475"/>
    </source>
</evidence>